<dbReference type="EC" id="1.1.1.133" evidence="3 6"/>
<dbReference type="RefSeq" id="WP_279243401.1">
    <property type="nucleotide sequence ID" value="NZ_SHNN01000001.1"/>
</dbReference>
<evidence type="ECO:0000256" key="1">
    <source>
        <dbReference type="ARBA" id="ARBA00004781"/>
    </source>
</evidence>
<dbReference type="InterPro" id="IPR005913">
    <property type="entry name" value="dTDP_dehydrorham_reduct"/>
</dbReference>
<accession>A0ABT3TAU3</accession>
<keyword evidence="6" id="KW-0521">NADP</keyword>
<dbReference type="Pfam" id="PF04321">
    <property type="entry name" value="RmlD_sub_bind"/>
    <property type="match status" value="1"/>
</dbReference>
<comment type="caution">
    <text evidence="8">The sequence shown here is derived from an EMBL/GenBank/DDBJ whole genome shotgun (WGS) entry which is preliminary data.</text>
</comment>
<evidence type="ECO:0000256" key="6">
    <source>
        <dbReference type="RuleBase" id="RU364082"/>
    </source>
</evidence>
<dbReference type="InterPro" id="IPR036291">
    <property type="entry name" value="NAD(P)-bd_dom_sf"/>
</dbReference>
<dbReference type="Proteomes" id="UP001143362">
    <property type="component" value="Unassembled WGS sequence"/>
</dbReference>
<gene>
    <name evidence="8" type="ORF">EYC98_00805</name>
</gene>
<dbReference type="Gene3D" id="3.40.50.720">
    <property type="entry name" value="NAD(P)-binding Rossmann-like Domain"/>
    <property type="match status" value="1"/>
</dbReference>
<evidence type="ECO:0000256" key="5">
    <source>
        <dbReference type="ARBA" id="ARBA00048200"/>
    </source>
</evidence>
<sequence>MRVLIIGVDTPIGRGLKEFFTARERQFVGLLKADCRWKSERQAKKVLRRSACDMAIDCRLQSAADGGIKVHEIDIDRTRWLASASRGLKAPFMHLSCARVFSGSAQRPYREADHPDGHSTIAEFLVEAEQEVRDNCEEHVILRLGPVFAPYGINVTTHFLRQLDEGAVLSLSREYQGCPIPVEDATRVISGIIDQLSCGMQPWGVYHYCSPDVTNCFEFAEVLLAAASQYRGLDSGQIQELSEPEQPCLRELDCNHIRNTFAIKQQPWRANVAAHVGEYFATKDSEEQTLGKGN</sequence>
<comment type="function">
    <text evidence="6">Catalyzes the reduction of dTDP-6-deoxy-L-lyxo-4-hexulose to yield dTDP-L-rhamnose.</text>
</comment>
<dbReference type="SUPFAM" id="SSF51735">
    <property type="entry name" value="NAD(P)-binding Rossmann-fold domains"/>
    <property type="match status" value="1"/>
</dbReference>
<protein>
    <recommendedName>
        <fullName evidence="4 6">dTDP-4-dehydrorhamnose reductase</fullName>
        <ecNumber evidence="3 6">1.1.1.133</ecNumber>
    </recommendedName>
</protein>
<dbReference type="PANTHER" id="PTHR10491">
    <property type="entry name" value="DTDP-4-DEHYDRORHAMNOSE REDUCTASE"/>
    <property type="match status" value="1"/>
</dbReference>
<feature type="domain" description="RmlD-like substrate binding" evidence="7">
    <location>
        <begin position="1"/>
        <end position="277"/>
    </location>
</feature>
<name>A0ABT3TAU3_9GAMM</name>
<organism evidence="8 9">
    <name type="scientific">Candidatus Litorirhabdus singularis</name>
    <dbReference type="NCBI Taxonomy" id="2518993"/>
    <lineage>
        <taxon>Bacteria</taxon>
        <taxon>Pseudomonadati</taxon>
        <taxon>Pseudomonadota</taxon>
        <taxon>Gammaproteobacteria</taxon>
        <taxon>Cellvibrionales</taxon>
        <taxon>Halieaceae</taxon>
        <taxon>Candidatus Litorirhabdus</taxon>
    </lineage>
</organism>
<comment type="catalytic activity">
    <reaction evidence="5 6">
        <text>dTDP-beta-L-rhamnose + NADP(+) = dTDP-4-dehydro-beta-L-rhamnose + NADPH + H(+)</text>
        <dbReference type="Rhea" id="RHEA:21796"/>
        <dbReference type="ChEBI" id="CHEBI:15378"/>
        <dbReference type="ChEBI" id="CHEBI:57510"/>
        <dbReference type="ChEBI" id="CHEBI:57783"/>
        <dbReference type="ChEBI" id="CHEBI:58349"/>
        <dbReference type="ChEBI" id="CHEBI:62830"/>
        <dbReference type="EC" id="1.1.1.133"/>
    </reaction>
</comment>
<comment type="pathway">
    <text evidence="1 6">Carbohydrate biosynthesis; dTDP-L-rhamnose biosynthesis.</text>
</comment>
<evidence type="ECO:0000259" key="7">
    <source>
        <dbReference type="Pfam" id="PF04321"/>
    </source>
</evidence>
<comment type="similarity">
    <text evidence="2 6">Belongs to the dTDP-4-dehydrorhamnose reductase family.</text>
</comment>
<dbReference type="PANTHER" id="PTHR10491:SF4">
    <property type="entry name" value="METHIONINE ADENOSYLTRANSFERASE 2 SUBUNIT BETA"/>
    <property type="match status" value="1"/>
</dbReference>
<comment type="cofactor">
    <cofactor evidence="6">
        <name>Mg(2+)</name>
        <dbReference type="ChEBI" id="CHEBI:18420"/>
    </cofactor>
    <text evidence="6">Binds 1 Mg(2+) ion per monomer.</text>
</comment>
<evidence type="ECO:0000313" key="9">
    <source>
        <dbReference type="Proteomes" id="UP001143362"/>
    </source>
</evidence>
<dbReference type="EMBL" id="SHNN01000001">
    <property type="protein sequence ID" value="MCX2979398.1"/>
    <property type="molecule type" value="Genomic_DNA"/>
</dbReference>
<dbReference type="InterPro" id="IPR029903">
    <property type="entry name" value="RmlD-like-bd"/>
</dbReference>
<proteinExistence type="inferred from homology"/>
<evidence type="ECO:0000256" key="2">
    <source>
        <dbReference type="ARBA" id="ARBA00010944"/>
    </source>
</evidence>
<keyword evidence="9" id="KW-1185">Reference proteome</keyword>
<evidence type="ECO:0000256" key="3">
    <source>
        <dbReference type="ARBA" id="ARBA00012929"/>
    </source>
</evidence>
<evidence type="ECO:0000256" key="4">
    <source>
        <dbReference type="ARBA" id="ARBA00017099"/>
    </source>
</evidence>
<reference evidence="8" key="1">
    <citation type="submission" date="2019-02" db="EMBL/GenBank/DDBJ databases">
        <authorList>
            <person name="Li S.-H."/>
        </authorList>
    </citation>
    <scope>NUCLEOTIDE SEQUENCE</scope>
    <source>
        <strain evidence="8">IMCC14734</strain>
    </source>
</reference>
<evidence type="ECO:0000313" key="8">
    <source>
        <dbReference type="EMBL" id="MCX2979398.1"/>
    </source>
</evidence>
<keyword evidence="6" id="KW-0560">Oxidoreductase</keyword>